<feature type="region of interest" description="Disordered" evidence="7">
    <location>
        <begin position="437"/>
        <end position="478"/>
    </location>
</feature>
<keyword evidence="3" id="KW-0227">DNA damage</keyword>
<feature type="compositionally biased region" description="Polar residues" evidence="7">
    <location>
        <begin position="831"/>
        <end position="850"/>
    </location>
</feature>
<feature type="region of interest" description="Disordered" evidence="7">
    <location>
        <begin position="763"/>
        <end position="787"/>
    </location>
</feature>
<evidence type="ECO:0000256" key="3">
    <source>
        <dbReference type="ARBA" id="ARBA00022763"/>
    </source>
</evidence>
<feature type="compositionally biased region" description="Basic and acidic residues" evidence="7">
    <location>
        <begin position="255"/>
        <end position="361"/>
    </location>
</feature>
<gene>
    <name evidence="11" type="ORF">ACEWY4_014335</name>
</gene>
<comment type="caution">
    <text evidence="11">The sequence shown here is derived from an EMBL/GenBank/DDBJ whole genome shotgun (WGS) entry which is preliminary data.</text>
</comment>
<feature type="region of interest" description="Disordered" evidence="7">
    <location>
        <begin position="810"/>
        <end position="870"/>
    </location>
</feature>
<dbReference type="GO" id="GO:0006281">
    <property type="term" value="P:DNA repair"/>
    <property type="evidence" value="ECO:0007669"/>
    <property type="project" value="UniProtKB-KW"/>
</dbReference>
<dbReference type="InterPro" id="IPR022043">
    <property type="entry name" value="CAF1A_DD"/>
</dbReference>
<evidence type="ECO:0000256" key="7">
    <source>
        <dbReference type="SAM" id="MobiDB-lite"/>
    </source>
</evidence>
<sequence>MEITVASPNALHISPLKFVLGTDYADRNPPKKLVQARLPFKRLNPEPKGTREPKRARGPPASSCHGNGVSDGENEASDFSPPQCPRPPIVNGRGPIDGFIIQKRRPGLPPSLPVVTVDLTEDFSSSGDVCQQQEPLPAPASDCPLSDDHLLSDGQDESFAIISRTSLSDVKENGKVHIEANDPKENAETEHVQEDCAAEARQESGLLSSAASTSSLSTLESSPESTKTTRCPPSSTTELDGPSETKKVKRRSLKSLKEQEERQQQRAEKERQRMEAKNANERKKLEARRLKEEKEKEKKERKEKEEREKREKKEKEEKEKAEKLKAKTEERKAKQEAKQEEKRKKEEEKRMKEEEKRIKEEKDRIKAEKAEITRFLQKPKAQLAPKTLASACGKFAPFEIKEHMVLAPVCRVQCENAVFEGLDQYLVKPDRSASWLKDLTSRRPRSSGQTKVKYQEPRSCSENLGTLLPTKTGPPGQANRARMKLLQFHENYRPAYWGTWRKKSTCISARHPFQQDKELFEYDVDSDEEWEEEEPGESLSHSEGDDDGDDDDDDDDDGFFVPHGYLSDGEGALEEEEGGDPDKQKLRQKLKAREWDELLSKKRVKVLEAVISGCLWDGQTDLSQTQRELLHAHAISMLEPLPKDEPSSPENSPGEMRHELLPQLLPLLHGNMHSSKVIISEFQEFCRQQATSLVSSPQGPADSIPTRVGLKRLIKENAVYEKRSCLKRCCWYVHAEVLARFSLESLPVPCKWNYLTMIPREDAQTPANSQGNSPTTPQTTATLSVKRKSAGSMSITKFMKKCVDQEQAENTEADGFQADTEDEEDDCVYISTESVFPTKNVSSSSLQPDTQEPMEVGTSTGAPVPSPSTT</sequence>
<keyword evidence="12" id="KW-1185">Reference proteome</keyword>
<evidence type="ECO:0000256" key="5">
    <source>
        <dbReference type="ARBA" id="ARBA00023204"/>
    </source>
</evidence>
<feature type="domain" description="Chromatin assembly factor 1 subunit p150 C-terminal" evidence="10">
    <location>
        <begin position="592"/>
        <end position="835"/>
    </location>
</feature>
<feature type="compositionally biased region" description="Polar residues" evidence="7">
    <location>
        <begin position="125"/>
        <end position="134"/>
    </location>
</feature>
<reference evidence="11 12" key="1">
    <citation type="submission" date="2024-09" db="EMBL/GenBank/DDBJ databases">
        <title>A chromosome-level genome assembly of Gray's grenadier anchovy, Coilia grayii.</title>
        <authorList>
            <person name="Fu Z."/>
        </authorList>
    </citation>
    <scope>NUCLEOTIDE SEQUENCE [LARGE SCALE GENOMIC DNA]</scope>
    <source>
        <strain evidence="11">G4</strain>
        <tissue evidence="11">Muscle</tissue>
    </source>
</reference>
<dbReference type="GO" id="GO:0006260">
    <property type="term" value="P:DNA replication"/>
    <property type="evidence" value="ECO:0007669"/>
    <property type="project" value="UniProtKB-KW"/>
</dbReference>
<evidence type="ECO:0000256" key="6">
    <source>
        <dbReference type="ARBA" id="ARBA00023242"/>
    </source>
</evidence>
<keyword evidence="6" id="KW-0539">Nucleus</keyword>
<feature type="compositionally biased region" description="Low complexity" evidence="7">
    <location>
        <begin position="203"/>
        <end position="229"/>
    </location>
</feature>
<dbReference type="Pfam" id="PF12253">
    <property type="entry name" value="CAF1A_dimeriz"/>
    <property type="match status" value="1"/>
</dbReference>
<feature type="region of interest" description="Disordered" evidence="7">
    <location>
        <begin position="37"/>
        <end position="107"/>
    </location>
</feature>
<dbReference type="Pfam" id="PF15539">
    <property type="entry name" value="CAF1-p150_C2"/>
    <property type="match status" value="1"/>
</dbReference>
<feature type="compositionally biased region" description="Acidic residues" evidence="7">
    <location>
        <begin position="521"/>
        <end position="536"/>
    </location>
</feature>
<name>A0ABD1JS00_9TELE</name>
<dbReference type="Pfam" id="PF11600">
    <property type="entry name" value="CAF1A_acidic"/>
    <property type="match status" value="1"/>
</dbReference>
<keyword evidence="4" id="KW-0143">Chaperone</keyword>
<feature type="region of interest" description="Disordered" evidence="7">
    <location>
        <begin position="173"/>
        <end position="361"/>
    </location>
</feature>
<dbReference type="PANTHER" id="PTHR15272">
    <property type="entry name" value="CHROMATIN ASSEMBLY FACTOR 1 SUBUNIT A CAF-1 SUBUNIT A"/>
    <property type="match status" value="1"/>
</dbReference>
<feature type="compositionally biased region" description="Polar residues" evidence="7">
    <location>
        <begin position="765"/>
        <end position="783"/>
    </location>
</feature>
<comment type="subcellular location">
    <subcellularLocation>
        <location evidence="1">Nucleus</location>
    </subcellularLocation>
</comment>
<feature type="compositionally biased region" description="Basic and acidic residues" evidence="7">
    <location>
        <begin position="173"/>
        <end position="202"/>
    </location>
</feature>
<feature type="compositionally biased region" description="Acidic residues" evidence="7">
    <location>
        <begin position="544"/>
        <end position="558"/>
    </location>
</feature>
<dbReference type="GO" id="GO:0005634">
    <property type="term" value="C:nucleus"/>
    <property type="evidence" value="ECO:0007669"/>
    <property type="project" value="UniProtKB-SubCell"/>
</dbReference>
<evidence type="ECO:0000259" key="10">
    <source>
        <dbReference type="Pfam" id="PF15539"/>
    </source>
</evidence>
<feature type="region of interest" description="Disordered" evidence="7">
    <location>
        <begin position="125"/>
        <end position="152"/>
    </location>
</feature>
<dbReference type="EMBL" id="JBHFQA010000012">
    <property type="protein sequence ID" value="KAL2089647.1"/>
    <property type="molecule type" value="Genomic_DNA"/>
</dbReference>
<evidence type="ECO:0000259" key="9">
    <source>
        <dbReference type="Pfam" id="PF12253"/>
    </source>
</evidence>
<feature type="domain" description="Chromatin assembly factor 1 p150 subunit acidic region" evidence="8">
    <location>
        <begin position="262"/>
        <end position="405"/>
    </location>
</feature>
<feature type="domain" description="Chromatin assembly factor 1 subunit A dimerization" evidence="9">
    <location>
        <begin position="484"/>
        <end position="556"/>
    </location>
</feature>
<dbReference type="InterPro" id="IPR029105">
    <property type="entry name" value="CAF1-p150_C2"/>
</dbReference>
<feature type="compositionally biased region" description="Polar residues" evidence="7">
    <location>
        <begin position="446"/>
        <end position="464"/>
    </location>
</feature>
<dbReference type="PANTHER" id="PTHR15272:SF0">
    <property type="entry name" value="CHROMATIN ASSEMBLY FACTOR 1 SUBUNIT A"/>
    <property type="match status" value="1"/>
</dbReference>
<dbReference type="Proteomes" id="UP001591681">
    <property type="component" value="Unassembled WGS sequence"/>
</dbReference>
<dbReference type="InterPro" id="IPR021644">
    <property type="entry name" value="CAF-1_p150_acidic"/>
</dbReference>
<evidence type="ECO:0000256" key="1">
    <source>
        <dbReference type="ARBA" id="ARBA00004123"/>
    </source>
</evidence>
<feature type="compositionally biased region" description="Basic and acidic residues" evidence="7">
    <location>
        <begin position="43"/>
        <end position="55"/>
    </location>
</feature>
<accession>A0ABD1JS00</accession>
<evidence type="ECO:0000313" key="11">
    <source>
        <dbReference type="EMBL" id="KAL2089647.1"/>
    </source>
</evidence>
<organism evidence="11 12">
    <name type="scientific">Coilia grayii</name>
    <name type="common">Gray's grenadier anchovy</name>
    <dbReference type="NCBI Taxonomy" id="363190"/>
    <lineage>
        <taxon>Eukaryota</taxon>
        <taxon>Metazoa</taxon>
        <taxon>Chordata</taxon>
        <taxon>Craniata</taxon>
        <taxon>Vertebrata</taxon>
        <taxon>Euteleostomi</taxon>
        <taxon>Actinopterygii</taxon>
        <taxon>Neopterygii</taxon>
        <taxon>Teleostei</taxon>
        <taxon>Clupei</taxon>
        <taxon>Clupeiformes</taxon>
        <taxon>Clupeoidei</taxon>
        <taxon>Engraulidae</taxon>
        <taxon>Coilinae</taxon>
        <taxon>Coilia</taxon>
    </lineage>
</organism>
<evidence type="ECO:0008006" key="13">
    <source>
        <dbReference type="Google" id="ProtNLM"/>
    </source>
</evidence>
<keyword evidence="2" id="KW-0235">DNA replication</keyword>
<feature type="compositionally biased region" description="Polar residues" evidence="7">
    <location>
        <begin position="857"/>
        <end position="870"/>
    </location>
</feature>
<evidence type="ECO:0000259" key="8">
    <source>
        <dbReference type="Pfam" id="PF11600"/>
    </source>
</evidence>
<feature type="region of interest" description="Disordered" evidence="7">
    <location>
        <begin position="518"/>
        <end position="585"/>
    </location>
</feature>
<proteinExistence type="predicted"/>
<evidence type="ECO:0000313" key="12">
    <source>
        <dbReference type="Proteomes" id="UP001591681"/>
    </source>
</evidence>
<keyword evidence="5" id="KW-0234">DNA repair</keyword>
<evidence type="ECO:0000256" key="2">
    <source>
        <dbReference type="ARBA" id="ARBA00022705"/>
    </source>
</evidence>
<protein>
    <recommendedName>
        <fullName evidence="13">Chromatin assembly factor 1 subunit A</fullName>
    </recommendedName>
</protein>
<dbReference type="AlphaFoldDB" id="A0ABD1JS00"/>
<evidence type="ECO:0000256" key="4">
    <source>
        <dbReference type="ARBA" id="ARBA00023186"/>
    </source>
</evidence>